<dbReference type="AlphaFoldDB" id="A0A0K1EIC6"/>
<keyword evidence="1" id="KW-0547">Nucleotide-binding</keyword>
<dbReference type="RefSeq" id="WP_050432378.1">
    <property type="nucleotide sequence ID" value="NZ_CP012159.1"/>
</dbReference>
<dbReference type="GO" id="GO:0009432">
    <property type="term" value="P:SOS response"/>
    <property type="evidence" value="ECO:0007669"/>
    <property type="project" value="TreeGrafter"/>
</dbReference>
<dbReference type="KEGG" id="ccro:CMC5_046000"/>
<dbReference type="Proteomes" id="UP000067626">
    <property type="component" value="Chromosome"/>
</dbReference>
<dbReference type="OrthoDB" id="24041at2"/>
<dbReference type="PATRIC" id="fig|52.7.peg.5074"/>
<evidence type="ECO:0000313" key="4">
    <source>
        <dbReference type="Proteomes" id="UP000067626"/>
    </source>
</evidence>
<dbReference type="PANTHER" id="PTHR21621:SF0">
    <property type="entry name" value="BETA-CITRYLGLUTAMATE SYNTHASE B-RELATED"/>
    <property type="match status" value="1"/>
</dbReference>
<evidence type="ECO:0000313" key="3">
    <source>
        <dbReference type="EMBL" id="AKT40447.1"/>
    </source>
</evidence>
<accession>A0A0K1EIC6</accession>
<proteinExistence type="predicted"/>
<dbReference type="PROSITE" id="PS50975">
    <property type="entry name" value="ATP_GRASP"/>
    <property type="match status" value="1"/>
</dbReference>
<dbReference type="EMBL" id="CP012159">
    <property type="protein sequence ID" value="AKT40447.1"/>
    <property type="molecule type" value="Genomic_DNA"/>
</dbReference>
<gene>
    <name evidence="3" type="ORF">CMC5_046000</name>
</gene>
<dbReference type="PANTHER" id="PTHR21621">
    <property type="entry name" value="RIBOSOMAL PROTEIN S6 MODIFICATION PROTEIN"/>
    <property type="match status" value="1"/>
</dbReference>
<dbReference type="GO" id="GO:0018169">
    <property type="term" value="F:ribosomal S6-glutamic acid ligase activity"/>
    <property type="evidence" value="ECO:0007669"/>
    <property type="project" value="TreeGrafter"/>
</dbReference>
<dbReference type="Gene3D" id="3.30.470.20">
    <property type="entry name" value="ATP-grasp fold, B domain"/>
    <property type="match status" value="1"/>
</dbReference>
<reference evidence="3 4" key="1">
    <citation type="submission" date="2015-07" db="EMBL/GenBank/DDBJ databases">
        <title>Genome analysis of myxobacterium Chondromyces crocatus Cm c5 reveals a high potential for natural compound synthesis and the genetic basis for the loss of fruiting body formation.</title>
        <authorList>
            <person name="Zaburannyi N."/>
            <person name="Bunk B."/>
            <person name="Maier J."/>
            <person name="Overmann J."/>
            <person name="Mueller R."/>
        </authorList>
    </citation>
    <scope>NUCLEOTIDE SEQUENCE [LARGE SCALE GENOMIC DNA]</scope>
    <source>
        <strain evidence="3 4">Cm c5</strain>
    </source>
</reference>
<dbReference type="STRING" id="52.CMC5_046000"/>
<evidence type="ECO:0000259" key="2">
    <source>
        <dbReference type="PROSITE" id="PS50975"/>
    </source>
</evidence>
<protein>
    <submittedName>
        <fullName evidence="3">Glutathione synthase</fullName>
    </submittedName>
</protein>
<evidence type="ECO:0000256" key="1">
    <source>
        <dbReference type="PROSITE-ProRule" id="PRU00409"/>
    </source>
</evidence>
<sequence length="327" mass="37204">MAEKIGVLVGWEHSFPKAFIERCNKIPGIQAELAKLGGTAERFESPYRVLIDRISHEVKHYRFYLKAAVLGGAFVINDPFWWSADDKFFGYSLASQLGVAIPRTVMLPQQDYIPAISKDRSLRNLEYPLNWEAIVDYVGFPAILKPADGGGWKDVTVVRSPAELLAAYNASGLNVMTLQQFIDFDDYIRCICVGQDRILPIQYNPKEIGPTGLRGRYVPREEDRWLPQDLHDRVINDAITINKALRYDMNSVEFAVKDGVPYAIDFTNPAPDMHVEHLGERYFNISIDWMVEFAVAAAKEGRKTRDSYHWAKLIDPNVEKIRFGSTT</sequence>
<keyword evidence="4" id="KW-1185">Reference proteome</keyword>
<keyword evidence="1" id="KW-0067">ATP-binding</keyword>
<feature type="domain" description="ATP-grasp" evidence="2">
    <location>
        <begin position="91"/>
        <end position="296"/>
    </location>
</feature>
<dbReference type="GO" id="GO:0046872">
    <property type="term" value="F:metal ion binding"/>
    <property type="evidence" value="ECO:0007669"/>
    <property type="project" value="InterPro"/>
</dbReference>
<dbReference type="InterPro" id="IPR011761">
    <property type="entry name" value="ATP-grasp"/>
</dbReference>
<name>A0A0K1EIC6_CHOCO</name>
<organism evidence="3 4">
    <name type="scientific">Chondromyces crocatus</name>
    <dbReference type="NCBI Taxonomy" id="52"/>
    <lineage>
        <taxon>Bacteria</taxon>
        <taxon>Pseudomonadati</taxon>
        <taxon>Myxococcota</taxon>
        <taxon>Polyangia</taxon>
        <taxon>Polyangiales</taxon>
        <taxon>Polyangiaceae</taxon>
        <taxon>Chondromyces</taxon>
    </lineage>
</organism>
<dbReference type="SUPFAM" id="SSF56059">
    <property type="entry name" value="Glutathione synthetase ATP-binding domain-like"/>
    <property type="match status" value="1"/>
</dbReference>
<dbReference type="GO" id="GO:0005737">
    <property type="term" value="C:cytoplasm"/>
    <property type="evidence" value="ECO:0007669"/>
    <property type="project" value="TreeGrafter"/>
</dbReference>
<dbReference type="GO" id="GO:0005524">
    <property type="term" value="F:ATP binding"/>
    <property type="evidence" value="ECO:0007669"/>
    <property type="project" value="UniProtKB-UniRule"/>
</dbReference>